<sequence>MSTESLSSISTPSPPGAYLLVAGITRDCTVKQLIECFQQASAIRFSIDRNMNPEDLEATLEFDNKAAFDSVHTKIMAKKMCLHTGYIRSVIQRGANSFPGVRHHELMSFLKTFRPKAAPEKKATRDSDPSAPRQANLSKTPAPSSSTFLPCSPISQPPDSGESKGNQPALKNMPKPMSLNNPPRPRPSGTRAGGDFSPQVAAYPPPASPQTVSTTDPNRQILITQKNHLPILPNGNFKWDDTRRVCRFCNIPTPNMNQFGSHSMGKKHLKNVEHFKNTGHLRSEIQQLVDAGSALWQLPPPGSKGSKLCAQKKTAMQKSIVDELHARKIYEYCPTCNCEFTSRGQARDHYLGKPHDKQFRKKTLERQIPKKLVFALEHINSDLNKTWQNEVPVLSEMPPDWEIDYRKYSQTIQKRKGEGSSPKFANKFNEITKRNSSLYEEAYKQRDKKQFATPIQADSVVAAGMLKQRDSYSIIAPKPNWQAPKTSEDSLETGEVVCDLVEELSDEEEVIVGLDETLDKLYERNTRQK</sequence>
<dbReference type="Gene3D" id="3.30.160.60">
    <property type="entry name" value="Classic Zinc Finger"/>
    <property type="match status" value="2"/>
</dbReference>
<protein>
    <submittedName>
        <fullName evidence="3">Oidioi.mRNA.OKI2018_I69.XSR.g15899.t3.cds</fullName>
    </submittedName>
</protein>
<reference evidence="3 4" key="1">
    <citation type="submission" date="2021-04" db="EMBL/GenBank/DDBJ databases">
        <authorList>
            <person name="Bliznina A."/>
        </authorList>
    </citation>
    <scope>NUCLEOTIDE SEQUENCE [LARGE SCALE GENOMIC DNA]</scope>
</reference>
<feature type="compositionally biased region" description="Basic and acidic residues" evidence="1">
    <location>
        <begin position="117"/>
        <end position="128"/>
    </location>
</feature>
<keyword evidence="4" id="KW-1185">Reference proteome</keyword>
<gene>
    <name evidence="3" type="ORF">OKIOD_LOCUS7457</name>
</gene>
<dbReference type="PANTHER" id="PTHR46786:SF1">
    <property type="entry name" value="ZINC FINGER MATRIN-TYPE PROTEIN 3"/>
    <property type="match status" value="1"/>
</dbReference>
<dbReference type="InterPro" id="IPR052644">
    <property type="entry name" value="ZMAT3"/>
</dbReference>
<dbReference type="InterPro" id="IPR036236">
    <property type="entry name" value="Znf_C2H2_sf"/>
</dbReference>
<name>A0ABN7SNM8_OIKDI</name>
<dbReference type="PANTHER" id="PTHR46786">
    <property type="entry name" value="ZINC FINGER MATRIN-TYPE PROTEIN 3"/>
    <property type="match status" value="1"/>
</dbReference>
<evidence type="ECO:0000256" key="1">
    <source>
        <dbReference type="SAM" id="MobiDB-lite"/>
    </source>
</evidence>
<dbReference type="Pfam" id="PF12874">
    <property type="entry name" value="zf-met"/>
    <property type="match status" value="1"/>
</dbReference>
<dbReference type="EMBL" id="OU015569">
    <property type="protein sequence ID" value="CAG5098702.1"/>
    <property type="molecule type" value="Genomic_DNA"/>
</dbReference>
<dbReference type="InterPro" id="IPR003604">
    <property type="entry name" value="Matrin/U1-like-C_Znf_C2H2"/>
</dbReference>
<dbReference type="InterPro" id="IPR013087">
    <property type="entry name" value="Znf_C2H2_type"/>
</dbReference>
<evidence type="ECO:0000313" key="4">
    <source>
        <dbReference type="Proteomes" id="UP001158576"/>
    </source>
</evidence>
<proteinExistence type="predicted"/>
<evidence type="ECO:0000313" key="3">
    <source>
        <dbReference type="EMBL" id="CAG5098702.1"/>
    </source>
</evidence>
<dbReference type="SUPFAM" id="SSF57667">
    <property type="entry name" value="beta-beta-alpha zinc fingers"/>
    <property type="match status" value="2"/>
</dbReference>
<accession>A0ABN7SNM8</accession>
<organism evidence="3 4">
    <name type="scientific">Oikopleura dioica</name>
    <name type="common">Tunicate</name>
    <dbReference type="NCBI Taxonomy" id="34765"/>
    <lineage>
        <taxon>Eukaryota</taxon>
        <taxon>Metazoa</taxon>
        <taxon>Chordata</taxon>
        <taxon>Tunicata</taxon>
        <taxon>Appendicularia</taxon>
        <taxon>Copelata</taxon>
        <taxon>Oikopleuridae</taxon>
        <taxon>Oikopleura</taxon>
    </lineage>
</organism>
<feature type="domain" description="U1-type" evidence="2">
    <location>
        <begin position="241"/>
        <end position="275"/>
    </location>
</feature>
<feature type="domain" description="U1-type" evidence="2">
    <location>
        <begin position="328"/>
        <end position="362"/>
    </location>
</feature>
<dbReference type="Proteomes" id="UP001158576">
    <property type="component" value="Chromosome XSR"/>
</dbReference>
<evidence type="ECO:0000259" key="2">
    <source>
        <dbReference type="SMART" id="SM00451"/>
    </source>
</evidence>
<feature type="compositionally biased region" description="Polar residues" evidence="1">
    <location>
        <begin position="133"/>
        <end position="166"/>
    </location>
</feature>
<feature type="region of interest" description="Disordered" evidence="1">
    <location>
        <begin position="113"/>
        <end position="215"/>
    </location>
</feature>
<dbReference type="SMART" id="SM00451">
    <property type="entry name" value="ZnF_U1"/>
    <property type="match status" value="2"/>
</dbReference>